<dbReference type="Proteomes" id="UP001269819">
    <property type="component" value="Unassembled WGS sequence"/>
</dbReference>
<evidence type="ECO:0000313" key="13">
    <source>
        <dbReference type="Proteomes" id="UP001269819"/>
    </source>
</evidence>
<dbReference type="RefSeq" id="WP_316973366.1">
    <property type="nucleotide sequence ID" value="NZ_JAWIIJ010000004.1"/>
</dbReference>
<evidence type="ECO:0000256" key="4">
    <source>
        <dbReference type="ARBA" id="ARBA00023143"/>
    </source>
</evidence>
<evidence type="ECO:0000259" key="9">
    <source>
        <dbReference type="Pfam" id="PF00460"/>
    </source>
</evidence>
<organism evidence="12 13">
    <name type="scientific">Marinobacter xestospongiae</name>
    <dbReference type="NCBI Taxonomy" id="994319"/>
    <lineage>
        <taxon>Bacteria</taxon>
        <taxon>Pseudomonadati</taxon>
        <taxon>Pseudomonadota</taxon>
        <taxon>Gammaproteobacteria</taxon>
        <taxon>Pseudomonadales</taxon>
        <taxon>Marinobacteraceae</taxon>
        <taxon>Marinobacter</taxon>
    </lineage>
</organism>
<keyword evidence="12" id="KW-0966">Cell projection</keyword>
<reference evidence="12 13" key="1">
    <citation type="submission" date="2023-10" db="EMBL/GenBank/DDBJ databases">
        <title>Characteristics and mechanism of a salt-tolerant marine origin heterotrophic nitrifying- aerobic denitrifying bacteria Marinobacter xestospongiae HN1.</title>
        <authorList>
            <person name="Qi R."/>
        </authorList>
    </citation>
    <scope>NUCLEOTIDE SEQUENCE [LARGE SCALE GENOMIC DNA]</scope>
    <source>
        <strain evidence="12 13">HN1</strain>
    </source>
</reference>
<evidence type="ECO:0000256" key="5">
    <source>
        <dbReference type="ARBA" id="ARBA00025933"/>
    </source>
</evidence>
<dbReference type="InterPro" id="IPR010930">
    <property type="entry name" value="Flg_bb/hook_C_dom"/>
</dbReference>
<comment type="caution">
    <text evidence="12">The sequence shown here is derived from an EMBL/GenBank/DDBJ whole genome shotgun (WGS) entry which is preliminary data.</text>
</comment>
<evidence type="ECO:0000256" key="8">
    <source>
        <dbReference type="RuleBase" id="RU362116"/>
    </source>
</evidence>
<dbReference type="InterPro" id="IPR019776">
    <property type="entry name" value="Flagellar_basal_body_rod_CS"/>
</dbReference>
<dbReference type="Pfam" id="PF00460">
    <property type="entry name" value="Flg_bb_rod"/>
    <property type="match status" value="1"/>
</dbReference>
<keyword evidence="13" id="KW-1185">Reference proteome</keyword>
<evidence type="ECO:0000256" key="3">
    <source>
        <dbReference type="ARBA" id="ARBA00017948"/>
    </source>
</evidence>
<keyword evidence="12" id="KW-0969">Cilium</keyword>
<keyword evidence="12" id="KW-0282">Flagellum</keyword>
<evidence type="ECO:0000259" key="11">
    <source>
        <dbReference type="Pfam" id="PF22692"/>
    </source>
</evidence>
<dbReference type="PROSITE" id="PS00588">
    <property type="entry name" value="FLAGELLA_BB_ROD"/>
    <property type="match status" value="1"/>
</dbReference>
<accession>A0ABU3VWK6</accession>
<dbReference type="InterPro" id="IPR037925">
    <property type="entry name" value="FlgE/F/G-like"/>
</dbReference>
<comment type="subcellular location">
    <subcellularLocation>
        <location evidence="1 8">Bacterial flagellum basal body</location>
    </subcellularLocation>
</comment>
<dbReference type="NCBIfam" id="TIGR03506">
    <property type="entry name" value="FlgEFG_subfam"/>
    <property type="match status" value="2"/>
</dbReference>
<keyword evidence="4 8" id="KW-0975">Bacterial flagellum</keyword>
<evidence type="ECO:0000256" key="6">
    <source>
        <dbReference type="ARBA" id="ARBA00032912"/>
    </source>
</evidence>
<feature type="domain" description="Flagellar basal-body/hook protein C-terminal" evidence="10">
    <location>
        <begin position="216"/>
        <end position="259"/>
    </location>
</feature>
<gene>
    <name evidence="12" type="primary">flgG</name>
    <name evidence="12" type="ORF">RYS15_08085</name>
</gene>
<comment type="subunit">
    <text evidence="5 8">The basal body constitutes a major portion of the flagellar organelle and consists of four rings (L,P,S, and M) mounted on a central rod. The rod consists of about 26 subunits of FlgG in the distal portion, and FlgB, FlgC and FlgF are thought to build up the proximal portion of the rod with about 6 subunits each.</text>
</comment>
<dbReference type="InterPro" id="IPR053967">
    <property type="entry name" value="LlgE_F_G-like_D1"/>
</dbReference>
<evidence type="ECO:0000313" key="12">
    <source>
        <dbReference type="EMBL" id="MDV2078641.1"/>
    </source>
</evidence>
<dbReference type="EMBL" id="JAWIIJ010000004">
    <property type="protein sequence ID" value="MDV2078641.1"/>
    <property type="molecule type" value="Genomic_DNA"/>
</dbReference>
<sequence length="261" mass="27755">MQAALWVAKTGLAAQDVKMATISNNLANVNTVGFKRDRTSFEDLFYQIERQPGAQQDFQNQLPTGVQVGTGVRLAGTEKVHTPGNFENTGQDLDVAIAGKGFFQIEQPNGELAYTRNGQFQRNAEGLMVNTSGLPLVPQIQIPEDAVGVSIGTDGIVMAKLAGDPVPQQIGQIATVNFANPAGLEAQGGNLFLETASSGQPLEGIPGENALGPLKQKSLESSNVSVVEEMVSMIATQRAYEMNAKVVSATDEMLRFASQSM</sequence>
<protein>
    <recommendedName>
        <fullName evidence="3 7">Flagellar basal-body rod protein FlgG</fullName>
    </recommendedName>
    <alternativeName>
        <fullName evidence="6 8">Distal rod protein</fullName>
    </alternativeName>
</protein>
<dbReference type="PANTHER" id="PTHR30435:SF19">
    <property type="entry name" value="FLAGELLAR BASAL-BODY ROD PROTEIN FLGG"/>
    <property type="match status" value="1"/>
</dbReference>
<dbReference type="SUPFAM" id="SSF117143">
    <property type="entry name" value="Flagellar hook protein flgE"/>
    <property type="match status" value="1"/>
</dbReference>
<proteinExistence type="inferred from homology"/>
<dbReference type="InterPro" id="IPR001444">
    <property type="entry name" value="Flag_bb_rod_N"/>
</dbReference>
<evidence type="ECO:0000256" key="1">
    <source>
        <dbReference type="ARBA" id="ARBA00004117"/>
    </source>
</evidence>
<name>A0ABU3VWK6_9GAMM</name>
<feature type="domain" description="Flagellar basal body rod protein N-terminal" evidence="9">
    <location>
        <begin position="7"/>
        <end position="35"/>
    </location>
</feature>
<dbReference type="InterPro" id="IPR020013">
    <property type="entry name" value="Flagellar_FlgE/F/G"/>
</dbReference>
<dbReference type="Pfam" id="PF22692">
    <property type="entry name" value="LlgE_F_G_D1"/>
    <property type="match status" value="1"/>
</dbReference>
<dbReference type="Pfam" id="PF06429">
    <property type="entry name" value="Flg_bbr_C"/>
    <property type="match status" value="1"/>
</dbReference>
<dbReference type="InterPro" id="IPR012834">
    <property type="entry name" value="FlgG_G_neg"/>
</dbReference>
<evidence type="ECO:0000256" key="2">
    <source>
        <dbReference type="ARBA" id="ARBA00009677"/>
    </source>
</evidence>
<feature type="domain" description="Flagellar hook protein FlgE/F/G-like D1" evidence="11">
    <location>
        <begin position="96"/>
        <end position="159"/>
    </location>
</feature>
<comment type="similarity">
    <text evidence="2 8">Belongs to the flagella basal body rod proteins family.</text>
</comment>
<evidence type="ECO:0000256" key="7">
    <source>
        <dbReference type="NCBIfam" id="TIGR02488"/>
    </source>
</evidence>
<dbReference type="PANTHER" id="PTHR30435">
    <property type="entry name" value="FLAGELLAR PROTEIN"/>
    <property type="match status" value="1"/>
</dbReference>
<evidence type="ECO:0000259" key="10">
    <source>
        <dbReference type="Pfam" id="PF06429"/>
    </source>
</evidence>
<dbReference type="NCBIfam" id="TIGR02488">
    <property type="entry name" value="flgG_G_neg"/>
    <property type="match status" value="1"/>
</dbReference>